<gene>
    <name evidence="3" type="ORF">HNR73_003038</name>
</gene>
<evidence type="ECO:0000313" key="3">
    <source>
        <dbReference type="EMBL" id="MBB6035181.1"/>
    </source>
</evidence>
<keyword evidence="4" id="KW-1185">Reference proteome</keyword>
<reference evidence="3 4" key="1">
    <citation type="submission" date="2020-08" db="EMBL/GenBank/DDBJ databases">
        <title>Genomic Encyclopedia of Type Strains, Phase IV (KMG-IV): sequencing the most valuable type-strain genomes for metagenomic binning, comparative biology and taxonomic classification.</title>
        <authorList>
            <person name="Goeker M."/>
        </authorList>
    </citation>
    <scope>NUCLEOTIDE SEQUENCE [LARGE SCALE GENOMIC DNA]</scope>
    <source>
        <strain evidence="3 4">YIM 65646</strain>
    </source>
</reference>
<organism evidence="3 4">
    <name type="scientific">Phytomonospora endophytica</name>
    <dbReference type="NCBI Taxonomy" id="714109"/>
    <lineage>
        <taxon>Bacteria</taxon>
        <taxon>Bacillati</taxon>
        <taxon>Actinomycetota</taxon>
        <taxon>Actinomycetes</taxon>
        <taxon>Micromonosporales</taxon>
        <taxon>Micromonosporaceae</taxon>
        <taxon>Phytomonospora</taxon>
    </lineage>
</organism>
<dbReference type="Pfam" id="PF01569">
    <property type="entry name" value="PAP2"/>
    <property type="match status" value="1"/>
</dbReference>
<evidence type="ECO:0000259" key="2">
    <source>
        <dbReference type="Pfam" id="PF01569"/>
    </source>
</evidence>
<comment type="caution">
    <text evidence="3">The sequence shown here is derived from an EMBL/GenBank/DDBJ whole genome shotgun (WGS) entry which is preliminary data.</text>
</comment>
<sequence length="416" mass="45050">MTGQFNDPVLHWNAELIAAVRATGGPPTTISRAAAIVHVAMYDAAVAVARTATPYALRFPPYVDGVEPSLEGAVNQAAYQALRTLYPGRDFTVALDEATSRLGSRVRPVPLIRGAAIGTAAAEAVLRDRSGDGSEVSPPYVAVLEPGAWRPTGSGAAASPHWGLVKPWALSSGDQFRPQPPNDADNYEKLLASGFYERQVDEVRELGGRESARRTPDETEQAFFWANDLDGTYKPPGQHFEHTRIVSLQKGLSLLENVRLFALVAMAMADATIAAWDVKYLSGIDLWRPESAVHHAAEDGRPGTEPDADWRPLSQDRSGFSFSPPFPAYVSGHATLAGAWAQTMRLFLGEDDVAFEATTDDPHARGVVRAFDSFTEAAEEDARSRVFLGVHYQVDADGGLDLGRNVAEHVYANRLQ</sequence>
<dbReference type="InterPro" id="IPR036938">
    <property type="entry name" value="PAP2/HPO_sf"/>
</dbReference>
<dbReference type="RefSeq" id="WP_184788043.1">
    <property type="nucleotide sequence ID" value="NZ_BONT01000006.1"/>
</dbReference>
<dbReference type="EMBL" id="JACHGT010000006">
    <property type="protein sequence ID" value="MBB6035181.1"/>
    <property type="molecule type" value="Genomic_DNA"/>
</dbReference>
<feature type="domain" description="Phosphatidic acid phosphatase type 2/haloperoxidase" evidence="2">
    <location>
        <begin position="262"/>
        <end position="408"/>
    </location>
</feature>
<feature type="compositionally biased region" description="Basic and acidic residues" evidence="1">
    <location>
        <begin position="295"/>
        <end position="310"/>
    </location>
</feature>
<proteinExistence type="predicted"/>
<dbReference type="AlphaFoldDB" id="A0A841FD22"/>
<dbReference type="Proteomes" id="UP000548476">
    <property type="component" value="Unassembled WGS sequence"/>
</dbReference>
<dbReference type="InterPro" id="IPR052559">
    <property type="entry name" value="V-haloperoxidase"/>
</dbReference>
<dbReference type="CDD" id="cd03398">
    <property type="entry name" value="PAP2_haloperoxidase"/>
    <property type="match status" value="1"/>
</dbReference>
<dbReference type="PANTHER" id="PTHR34599:SF1">
    <property type="entry name" value="PHOSPHATIDIC ACID PHOSPHATASE TYPE 2_HALOPEROXIDASE DOMAIN-CONTAINING PROTEIN"/>
    <property type="match status" value="1"/>
</dbReference>
<evidence type="ECO:0000313" key="4">
    <source>
        <dbReference type="Proteomes" id="UP000548476"/>
    </source>
</evidence>
<feature type="region of interest" description="Disordered" evidence="1">
    <location>
        <begin position="295"/>
        <end position="314"/>
    </location>
</feature>
<protein>
    <recommendedName>
        <fullName evidence="2">Phosphatidic acid phosphatase type 2/haloperoxidase domain-containing protein</fullName>
    </recommendedName>
</protein>
<dbReference type="Gene3D" id="1.10.606.20">
    <property type="match status" value="1"/>
</dbReference>
<dbReference type="PANTHER" id="PTHR34599">
    <property type="entry name" value="PEROXIDASE-RELATED"/>
    <property type="match status" value="1"/>
</dbReference>
<name>A0A841FD22_9ACTN</name>
<evidence type="ECO:0000256" key="1">
    <source>
        <dbReference type="SAM" id="MobiDB-lite"/>
    </source>
</evidence>
<dbReference type="SUPFAM" id="SSF48317">
    <property type="entry name" value="Acid phosphatase/Vanadium-dependent haloperoxidase"/>
    <property type="match status" value="1"/>
</dbReference>
<dbReference type="InterPro" id="IPR000326">
    <property type="entry name" value="PAP2/HPO"/>
</dbReference>
<accession>A0A841FD22</accession>